<comment type="subcellular location">
    <subcellularLocation>
        <location evidence="1">Cell membrane</location>
        <topology evidence="1">Multi-pass membrane protein</topology>
    </subcellularLocation>
</comment>
<proteinExistence type="inferred from homology"/>
<dbReference type="GO" id="GO:0022857">
    <property type="term" value="F:transmembrane transporter activity"/>
    <property type="evidence" value="ECO:0007669"/>
    <property type="project" value="TreeGrafter"/>
</dbReference>
<comment type="similarity">
    <text evidence="6">Belongs to the ABC-4 integral membrane protein family.</text>
</comment>
<dbReference type="STRING" id="1393122.SAMN05660895_0595"/>
<keyword evidence="2" id="KW-1003">Cell membrane</keyword>
<dbReference type="RefSeq" id="WP_092457494.1">
    <property type="nucleotide sequence ID" value="NZ_FPCJ01000001.1"/>
</dbReference>
<dbReference type="InterPro" id="IPR003838">
    <property type="entry name" value="ABC3_permease_C"/>
</dbReference>
<dbReference type="GO" id="GO:0005886">
    <property type="term" value="C:plasma membrane"/>
    <property type="evidence" value="ECO:0007669"/>
    <property type="project" value="UniProtKB-SubCell"/>
</dbReference>
<feature type="transmembrane region" description="Helical" evidence="7">
    <location>
        <begin position="300"/>
        <end position="326"/>
    </location>
</feature>
<feature type="domain" description="ABC3 transporter permease C-terminal" evidence="8">
    <location>
        <begin position="305"/>
        <end position="417"/>
    </location>
</feature>
<evidence type="ECO:0000313" key="10">
    <source>
        <dbReference type="EMBL" id="SFV29632.1"/>
    </source>
</evidence>
<evidence type="ECO:0000256" key="1">
    <source>
        <dbReference type="ARBA" id="ARBA00004651"/>
    </source>
</evidence>
<evidence type="ECO:0000256" key="4">
    <source>
        <dbReference type="ARBA" id="ARBA00022989"/>
    </source>
</evidence>
<dbReference type="PANTHER" id="PTHR30572:SF4">
    <property type="entry name" value="ABC TRANSPORTER PERMEASE YTRF"/>
    <property type="match status" value="1"/>
</dbReference>
<dbReference type="Proteomes" id="UP000199537">
    <property type="component" value="Unassembled WGS sequence"/>
</dbReference>
<protein>
    <submittedName>
        <fullName evidence="10">Putative ABC transport system permease protein</fullName>
    </submittedName>
</protein>
<evidence type="ECO:0000256" key="6">
    <source>
        <dbReference type="ARBA" id="ARBA00038076"/>
    </source>
</evidence>
<evidence type="ECO:0000313" key="11">
    <source>
        <dbReference type="Proteomes" id="UP000199537"/>
    </source>
</evidence>
<dbReference type="InterPro" id="IPR050250">
    <property type="entry name" value="Macrolide_Exporter_MacB"/>
</dbReference>
<evidence type="ECO:0000256" key="7">
    <source>
        <dbReference type="SAM" id="Phobius"/>
    </source>
</evidence>
<feature type="transmembrane region" description="Helical" evidence="7">
    <location>
        <begin position="354"/>
        <end position="375"/>
    </location>
</feature>
<evidence type="ECO:0000259" key="8">
    <source>
        <dbReference type="Pfam" id="PF02687"/>
    </source>
</evidence>
<keyword evidence="3 7" id="KW-0812">Transmembrane</keyword>
<evidence type="ECO:0000259" key="9">
    <source>
        <dbReference type="Pfam" id="PF12704"/>
    </source>
</evidence>
<reference evidence="11" key="1">
    <citation type="submission" date="2016-10" db="EMBL/GenBank/DDBJ databases">
        <authorList>
            <person name="Varghese N."/>
            <person name="Submissions S."/>
        </authorList>
    </citation>
    <scope>NUCLEOTIDE SEQUENCE [LARGE SCALE GENOMIC DNA]</scope>
    <source>
        <strain evidence="11">DSM 14807</strain>
    </source>
</reference>
<dbReference type="Pfam" id="PF12704">
    <property type="entry name" value="MacB_PCD"/>
    <property type="match status" value="1"/>
</dbReference>
<keyword evidence="5 7" id="KW-0472">Membrane</keyword>
<organism evidence="10 11">
    <name type="scientific">Thermoflavifilum thermophilum</name>
    <dbReference type="NCBI Taxonomy" id="1393122"/>
    <lineage>
        <taxon>Bacteria</taxon>
        <taxon>Pseudomonadati</taxon>
        <taxon>Bacteroidota</taxon>
        <taxon>Chitinophagia</taxon>
        <taxon>Chitinophagales</taxon>
        <taxon>Chitinophagaceae</taxon>
        <taxon>Thermoflavifilum</taxon>
    </lineage>
</organism>
<sequence length="424" mass="46023">MQFSDNLFLAFRSVKGNRLRTGLTIAIIALGITALVGIITAIESIRTSIYNNFARMGANGFVIRSWEMRIFFGGSQQVQKGSTKQKVKTSNRNQPITYEQAMAFKQRFRFPAVVSISYRASGTATVYFEDKKTNPNVTVMGADENYVKINGFDFDAGRNLNPDELQSGSNVAIIGHDIAQKLFGTRPSEAIGKDIRIGMVKYRVVGVMKSVGNTGIFSADNLVILPLNNVRRVYPISSNSSFQIGVMVPQIALLNTAIDEATGTFRLVRHLALNEADNFYITRSDTLADMLFGSLKKVRFLTFGVGLITLLGSIIGLMNIMLVAVAERTREIGVNKAIGATAITVRNQFLYESILISLLGGGLGIVLGIAIGNLVSLLLHAGFIVPWLWIGGAIALCAAVGLVAGVYPAMKAARLDPIVALRYE</sequence>
<dbReference type="OrthoDB" id="9770036at2"/>
<keyword evidence="4 7" id="KW-1133">Transmembrane helix</keyword>
<dbReference type="EMBL" id="FPCJ01000001">
    <property type="protein sequence ID" value="SFV29632.1"/>
    <property type="molecule type" value="Genomic_DNA"/>
</dbReference>
<dbReference type="Pfam" id="PF02687">
    <property type="entry name" value="FtsX"/>
    <property type="match status" value="1"/>
</dbReference>
<dbReference type="AlphaFoldDB" id="A0A1I7N4P5"/>
<gene>
    <name evidence="10" type="ORF">SAMN05660895_0595</name>
</gene>
<feature type="domain" description="MacB-like periplasmic core" evidence="9">
    <location>
        <begin position="21"/>
        <end position="260"/>
    </location>
</feature>
<evidence type="ECO:0000256" key="2">
    <source>
        <dbReference type="ARBA" id="ARBA00022475"/>
    </source>
</evidence>
<dbReference type="InterPro" id="IPR025857">
    <property type="entry name" value="MacB_PCD"/>
</dbReference>
<evidence type="ECO:0000256" key="5">
    <source>
        <dbReference type="ARBA" id="ARBA00023136"/>
    </source>
</evidence>
<evidence type="ECO:0000256" key="3">
    <source>
        <dbReference type="ARBA" id="ARBA00022692"/>
    </source>
</evidence>
<feature type="transmembrane region" description="Helical" evidence="7">
    <location>
        <begin position="387"/>
        <end position="407"/>
    </location>
</feature>
<keyword evidence="11" id="KW-1185">Reference proteome</keyword>
<name>A0A1I7N4P5_9BACT</name>
<dbReference type="PANTHER" id="PTHR30572">
    <property type="entry name" value="MEMBRANE COMPONENT OF TRANSPORTER-RELATED"/>
    <property type="match status" value="1"/>
</dbReference>
<accession>A0A1I7N4P5</accession>
<feature type="transmembrane region" description="Helical" evidence="7">
    <location>
        <begin position="21"/>
        <end position="42"/>
    </location>
</feature>